<feature type="compositionally biased region" description="Basic and acidic residues" evidence="1">
    <location>
        <begin position="171"/>
        <end position="185"/>
    </location>
</feature>
<gene>
    <name evidence="2" type="ORF">B2J93_5700</name>
</gene>
<feature type="compositionally biased region" description="Basic and acidic residues" evidence="1">
    <location>
        <begin position="146"/>
        <end position="162"/>
    </location>
</feature>
<proteinExistence type="predicted"/>
<evidence type="ECO:0000313" key="2">
    <source>
        <dbReference type="EMBL" id="OWP04681.1"/>
    </source>
</evidence>
<comment type="caution">
    <text evidence="2">The sequence shown here is derived from an EMBL/GenBank/DDBJ whole genome shotgun (WGS) entry which is preliminary data.</text>
</comment>
<name>A0A218Z9B0_9HELO</name>
<reference evidence="2 3" key="1">
    <citation type="submission" date="2017-04" db="EMBL/GenBank/DDBJ databases">
        <title>Draft genome sequence of Marssonina coronaria NL1: causal agent of apple blotch.</title>
        <authorList>
            <person name="Cheng Q."/>
        </authorList>
    </citation>
    <scope>NUCLEOTIDE SEQUENCE [LARGE SCALE GENOMIC DNA]</scope>
    <source>
        <strain evidence="2 3">NL1</strain>
    </source>
</reference>
<accession>A0A218Z9B0</accession>
<feature type="compositionally biased region" description="Acidic residues" evidence="1">
    <location>
        <begin position="126"/>
        <end position="140"/>
    </location>
</feature>
<dbReference type="Proteomes" id="UP000242519">
    <property type="component" value="Unassembled WGS sequence"/>
</dbReference>
<organism evidence="2 3">
    <name type="scientific">Diplocarpon coronariae</name>
    <dbReference type="NCBI Taxonomy" id="2795749"/>
    <lineage>
        <taxon>Eukaryota</taxon>
        <taxon>Fungi</taxon>
        <taxon>Dikarya</taxon>
        <taxon>Ascomycota</taxon>
        <taxon>Pezizomycotina</taxon>
        <taxon>Leotiomycetes</taxon>
        <taxon>Helotiales</taxon>
        <taxon>Drepanopezizaceae</taxon>
        <taxon>Diplocarpon</taxon>
    </lineage>
</organism>
<dbReference type="InParanoid" id="A0A218Z9B0"/>
<dbReference type="AlphaFoldDB" id="A0A218Z9B0"/>
<sequence length="185" mass="20557">MSSCGHGSSFTFLPPKLGFLIENFPCNFADPVLDRALLRCRLCDGQETQEHANFVEAEGLELIAGLETRISETKDLLKSGKAKEDLVDVLPQLTRKLRAAIKNMDMKILDCWKSYWAVWGPGDGPEMDNEMFEGGEEDTQLEVPTDEEKKVASGLPKWKEDAAPELPRNSSKRESTKSKAPGEKG</sequence>
<evidence type="ECO:0000313" key="3">
    <source>
        <dbReference type="Proteomes" id="UP000242519"/>
    </source>
</evidence>
<evidence type="ECO:0000256" key="1">
    <source>
        <dbReference type="SAM" id="MobiDB-lite"/>
    </source>
</evidence>
<feature type="region of interest" description="Disordered" evidence="1">
    <location>
        <begin position="126"/>
        <end position="185"/>
    </location>
</feature>
<dbReference type="OrthoDB" id="3562136at2759"/>
<keyword evidence="3" id="KW-1185">Reference proteome</keyword>
<protein>
    <submittedName>
        <fullName evidence="2">Uncharacterized protein</fullName>
    </submittedName>
</protein>
<dbReference type="EMBL" id="MZNU01000095">
    <property type="protein sequence ID" value="OWP04681.1"/>
    <property type="molecule type" value="Genomic_DNA"/>
</dbReference>